<dbReference type="Proteomes" id="UP000184389">
    <property type="component" value="Unassembled WGS sequence"/>
</dbReference>
<dbReference type="EMBL" id="FQXR01000025">
    <property type="protein sequence ID" value="SHI20604.1"/>
    <property type="molecule type" value="Genomic_DNA"/>
</dbReference>
<evidence type="ECO:0000313" key="2">
    <source>
        <dbReference type="Proteomes" id="UP000184389"/>
    </source>
</evidence>
<dbReference type="RefSeq" id="WP_159429118.1">
    <property type="nucleotide sequence ID" value="NZ_FQXR01000025.1"/>
</dbReference>
<evidence type="ECO:0000313" key="1">
    <source>
        <dbReference type="EMBL" id="SHI20604.1"/>
    </source>
</evidence>
<accession>A0A1M5Z8T8</accession>
<keyword evidence="2" id="KW-1185">Reference proteome</keyword>
<protein>
    <submittedName>
        <fullName evidence="1">Uncharacterized protein</fullName>
    </submittedName>
</protein>
<organism evidence="1 2">
    <name type="scientific">Sporanaerobacter acetigenes DSM 13106</name>
    <dbReference type="NCBI Taxonomy" id="1123281"/>
    <lineage>
        <taxon>Bacteria</taxon>
        <taxon>Bacillati</taxon>
        <taxon>Bacillota</taxon>
        <taxon>Tissierellia</taxon>
        <taxon>Tissierellales</taxon>
        <taxon>Sporanaerobacteraceae</taxon>
        <taxon>Sporanaerobacter</taxon>
    </lineage>
</organism>
<name>A0A1M5Z8T8_9FIRM</name>
<reference evidence="1 2" key="1">
    <citation type="submission" date="2016-11" db="EMBL/GenBank/DDBJ databases">
        <authorList>
            <person name="Jaros S."/>
            <person name="Januszkiewicz K."/>
            <person name="Wedrychowicz H."/>
        </authorList>
    </citation>
    <scope>NUCLEOTIDE SEQUENCE [LARGE SCALE GENOMIC DNA]</scope>
    <source>
        <strain evidence="1 2">DSM 13106</strain>
    </source>
</reference>
<dbReference type="AlphaFoldDB" id="A0A1M5Z8T8"/>
<feature type="non-terminal residue" evidence="1">
    <location>
        <position position="1"/>
    </location>
</feature>
<dbReference type="STRING" id="1123281.SAMN02745180_02862"/>
<proteinExistence type="predicted"/>
<sequence>DIALIDLKTNEVLPYFAGITPRINTVKMFPELIQNEYSHPYLDFDDNEQRWCIELANLFADKMSKPCKLKYIIFPKFKPDCEFSIKSMDRSTAIVMMMRNMKMIPTLVLGSSSIKTMSKILKNDVDTYYMEYPNRYVAMEFIDTLYKE</sequence>
<gene>
    <name evidence="1" type="ORF">SAMN02745180_02862</name>
</gene>